<dbReference type="Pfam" id="PF00450">
    <property type="entry name" value="Peptidase_S10"/>
    <property type="match status" value="1"/>
</dbReference>
<dbReference type="InterPro" id="IPR001563">
    <property type="entry name" value="Peptidase_S10"/>
</dbReference>
<dbReference type="SUPFAM" id="SSF53474">
    <property type="entry name" value="alpha/beta-Hydrolases"/>
    <property type="match status" value="1"/>
</dbReference>
<dbReference type="GO" id="GO:0006508">
    <property type="term" value="P:proteolysis"/>
    <property type="evidence" value="ECO:0007669"/>
    <property type="project" value="UniProtKB-KW"/>
</dbReference>
<dbReference type="RefSeq" id="XP_004366222.1">
    <property type="nucleotide sequence ID" value="XM_004366165.1"/>
</dbReference>
<name>F4Q2G1_CACFS</name>
<protein>
    <submittedName>
        <fullName evidence="7">Uncharacterized protein</fullName>
    </submittedName>
</protein>
<dbReference type="AlphaFoldDB" id="F4Q2G1"/>
<evidence type="ECO:0000313" key="7">
    <source>
        <dbReference type="EMBL" id="EGG18181.1"/>
    </source>
</evidence>
<dbReference type="OrthoDB" id="17237at2759"/>
<keyword evidence="4" id="KW-0732">Signal</keyword>
<accession>F4Q2G1</accession>
<keyword evidence="2" id="KW-0121">Carboxypeptidase</keyword>
<dbReference type="GO" id="GO:0004185">
    <property type="term" value="F:serine-type carboxypeptidase activity"/>
    <property type="evidence" value="ECO:0007669"/>
    <property type="project" value="InterPro"/>
</dbReference>
<dbReference type="GeneID" id="14870200"/>
<dbReference type="PRINTS" id="PR00724">
    <property type="entry name" value="CRBOXYPTASEC"/>
</dbReference>
<comment type="similarity">
    <text evidence="1">Belongs to the peptidase S10 family.</text>
</comment>
<organism evidence="7 8">
    <name type="scientific">Cavenderia fasciculata</name>
    <name type="common">Slime mold</name>
    <name type="synonym">Dictyostelium fasciculatum</name>
    <dbReference type="NCBI Taxonomy" id="261658"/>
    <lineage>
        <taxon>Eukaryota</taxon>
        <taxon>Amoebozoa</taxon>
        <taxon>Evosea</taxon>
        <taxon>Eumycetozoa</taxon>
        <taxon>Dictyostelia</taxon>
        <taxon>Acytosteliales</taxon>
        <taxon>Cavenderiaceae</taxon>
        <taxon>Cavenderia</taxon>
    </lineage>
</organism>
<evidence type="ECO:0000313" key="8">
    <source>
        <dbReference type="Proteomes" id="UP000007797"/>
    </source>
</evidence>
<sequence length="110" mass="12301">MGACRIMLEELAENGYFTVMKDVKKSGQDKFYIVENKYSWSKLGHVLYIESPAGVGFSYNEDLKLYYTTGDTQTAEDNLAVVKGYFKLFPDYASTGSPLFVGGDDVHSLD</sequence>
<dbReference type="Proteomes" id="UP000007797">
    <property type="component" value="Unassembled WGS sequence"/>
</dbReference>
<keyword evidence="3" id="KW-0645">Protease</keyword>
<dbReference type="PANTHER" id="PTHR11802:SF3">
    <property type="entry name" value="RETINOID-INDUCIBLE SERINE CARBOXYPEPTIDASE"/>
    <property type="match status" value="1"/>
</dbReference>
<dbReference type="PANTHER" id="PTHR11802">
    <property type="entry name" value="SERINE PROTEASE FAMILY S10 SERINE CARBOXYPEPTIDASE"/>
    <property type="match status" value="1"/>
</dbReference>
<dbReference type="InterPro" id="IPR029058">
    <property type="entry name" value="AB_hydrolase_fold"/>
</dbReference>
<keyword evidence="8" id="KW-1185">Reference proteome</keyword>
<dbReference type="KEGG" id="dfa:DFA_06848"/>
<proteinExistence type="inferred from homology"/>
<keyword evidence="6" id="KW-0325">Glycoprotein</keyword>
<dbReference type="Gene3D" id="3.40.50.1820">
    <property type="entry name" value="alpha/beta hydrolase"/>
    <property type="match status" value="1"/>
</dbReference>
<evidence type="ECO:0000256" key="1">
    <source>
        <dbReference type="ARBA" id="ARBA00009431"/>
    </source>
</evidence>
<evidence type="ECO:0000256" key="3">
    <source>
        <dbReference type="ARBA" id="ARBA00022670"/>
    </source>
</evidence>
<keyword evidence="5" id="KW-0378">Hydrolase</keyword>
<reference evidence="8" key="1">
    <citation type="journal article" date="2011" name="Genome Res.">
        <title>Phylogeny-wide analysis of social amoeba genomes highlights ancient origins for complex intercellular communication.</title>
        <authorList>
            <person name="Heidel A.J."/>
            <person name="Lawal H.M."/>
            <person name="Felder M."/>
            <person name="Schilde C."/>
            <person name="Helps N.R."/>
            <person name="Tunggal B."/>
            <person name="Rivero F."/>
            <person name="John U."/>
            <person name="Schleicher M."/>
            <person name="Eichinger L."/>
            <person name="Platzer M."/>
            <person name="Noegel A.A."/>
            <person name="Schaap P."/>
            <person name="Gloeckner G."/>
        </authorList>
    </citation>
    <scope>NUCLEOTIDE SEQUENCE [LARGE SCALE GENOMIC DNA]</scope>
    <source>
        <strain evidence="8">SH3</strain>
    </source>
</reference>
<evidence type="ECO:0000256" key="2">
    <source>
        <dbReference type="ARBA" id="ARBA00022645"/>
    </source>
</evidence>
<evidence type="ECO:0000256" key="6">
    <source>
        <dbReference type="ARBA" id="ARBA00023180"/>
    </source>
</evidence>
<gene>
    <name evidence="7" type="ORF">DFA_06848</name>
</gene>
<evidence type="ECO:0000256" key="5">
    <source>
        <dbReference type="ARBA" id="ARBA00022801"/>
    </source>
</evidence>
<dbReference type="EMBL" id="GL883020">
    <property type="protein sequence ID" value="EGG18181.1"/>
    <property type="molecule type" value="Genomic_DNA"/>
</dbReference>
<evidence type="ECO:0000256" key="4">
    <source>
        <dbReference type="ARBA" id="ARBA00022729"/>
    </source>
</evidence>